<evidence type="ECO:0000313" key="6">
    <source>
        <dbReference type="Proteomes" id="UP000585050"/>
    </source>
</evidence>
<name>A0A7X8SI69_9BACT</name>
<dbReference type="PANTHER" id="PTHR47893:SF1">
    <property type="entry name" value="REGULATORY PROTEIN PCHR"/>
    <property type="match status" value="1"/>
</dbReference>
<evidence type="ECO:0000256" key="3">
    <source>
        <dbReference type="ARBA" id="ARBA00023163"/>
    </source>
</evidence>
<keyword evidence="2" id="KW-0238">DNA-binding</keyword>
<keyword evidence="3" id="KW-0804">Transcription</keyword>
<accession>A0A7X8SI69</accession>
<feature type="domain" description="HTH araC/xylS-type" evidence="4">
    <location>
        <begin position="220"/>
        <end position="318"/>
    </location>
</feature>
<evidence type="ECO:0000259" key="4">
    <source>
        <dbReference type="PROSITE" id="PS01124"/>
    </source>
</evidence>
<proteinExistence type="predicted"/>
<dbReference type="InterPro" id="IPR020449">
    <property type="entry name" value="Tscrpt_reg_AraC-type_HTH"/>
</dbReference>
<reference evidence="5 6" key="1">
    <citation type="submission" date="2020-04" db="EMBL/GenBank/DDBJ databases">
        <title>Flammeovirga sp. SR4, a novel species isolated from seawater.</title>
        <authorList>
            <person name="Wang X."/>
        </authorList>
    </citation>
    <scope>NUCLEOTIDE SEQUENCE [LARGE SCALE GENOMIC DNA]</scope>
    <source>
        <strain evidence="5 6">SR4</strain>
    </source>
</reference>
<dbReference type="AlphaFoldDB" id="A0A7X8SI69"/>
<dbReference type="Gene3D" id="1.10.10.60">
    <property type="entry name" value="Homeodomain-like"/>
    <property type="match status" value="1"/>
</dbReference>
<evidence type="ECO:0000256" key="2">
    <source>
        <dbReference type="ARBA" id="ARBA00023125"/>
    </source>
</evidence>
<dbReference type="PRINTS" id="PR00032">
    <property type="entry name" value="HTHARAC"/>
</dbReference>
<keyword evidence="6" id="KW-1185">Reference proteome</keyword>
<dbReference type="EMBL" id="JABAIL010000002">
    <property type="protein sequence ID" value="NLR90686.1"/>
    <property type="molecule type" value="Genomic_DNA"/>
</dbReference>
<keyword evidence="1" id="KW-0805">Transcription regulation</keyword>
<dbReference type="GO" id="GO:0003700">
    <property type="term" value="F:DNA-binding transcription factor activity"/>
    <property type="evidence" value="ECO:0007669"/>
    <property type="project" value="InterPro"/>
</dbReference>
<gene>
    <name evidence="5" type="ORF">HGP29_05695</name>
</gene>
<dbReference type="InterPro" id="IPR009057">
    <property type="entry name" value="Homeodomain-like_sf"/>
</dbReference>
<dbReference type="InterPro" id="IPR018060">
    <property type="entry name" value="HTH_AraC"/>
</dbReference>
<dbReference type="RefSeq" id="WP_168881405.1">
    <property type="nucleotide sequence ID" value="NZ_JABAIL010000002.1"/>
</dbReference>
<dbReference type="GO" id="GO:0043565">
    <property type="term" value="F:sequence-specific DNA binding"/>
    <property type="evidence" value="ECO:0007669"/>
    <property type="project" value="InterPro"/>
</dbReference>
<protein>
    <submittedName>
        <fullName evidence="5">Helix-turn-helix transcriptional regulator</fullName>
    </submittedName>
</protein>
<dbReference type="SUPFAM" id="SSF46689">
    <property type="entry name" value="Homeodomain-like"/>
    <property type="match status" value="1"/>
</dbReference>
<evidence type="ECO:0000256" key="1">
    <source>
        <dbReference type="ARBA" id="ARBA00023015"/>
    </source>
</evidence>
<dbReference type="PANTHER" id="PTHR47893">
    <property type="entry name" value="REGULATORY PROTEIN PCHR"/>
    <property type="match status" value="1"/>
</dbReference>
<organism evidence="5 6">
    <name type="scientific">Flammeovirga agarivorans</name>
    <dbReference type="NCBI Taxonomy" id="2726742"/>
    <lineage>
        <taxon>Bacteria</taxon>
        <taxon>Pseudomonadati</taxon>
        <taxon>Bacteroidota</taxon>
        <taxon>Cytophagia</taxon>
        <taxon>Cytophagales</taxon>
        <taxon>Flammeovirgaceae</taxon>
        <taxon>Flammeovirga</taxon>
    </lineage>
</organism>
<dbReference type="PROSITE" id="PS01124">
    <property type="entry name" value="HTH_ARAC_FAMILY_2"/>
    <property type="match status" value="1"/>
</dbReference>
<comment type="caution">
    <text evidence="5">The sequence shown here is derived from an EMBL/GenBank/DDBJ whole genome shotgun (WGS) entry which is preliminary data.</text>
</comment>
<dbReference type="Proteomes" id="UP000585050">
    <property type="component" value="Unassembled WGS sequence"/>
</dbReference>
<dbReference type="InterPro" id="IPR053142">
    <property type="entry name" value="PchR_regulatory_protein"/>
</dbReference>
<sequence length="320" mass="37505">MNHTITSFQKHIKVLSELFSAKSEKENYLDLQEGEIYHYQHQEGIYSLIFNVLNYHRGKNALLEFSEEYNIDYIVIFFLKGLSFTTSDDNEHNIANAHGFVVMKADFNINVDFLQGRNAHHISFLLSSEAIKKQFGENAYQALSKLSFHFFDEHHDIILLRNALRQTFSYISEVKYKVQENLSFALLGMALEYIIRKSDYLDHSNQKIIGSNKNLLNKIIQVQNKIRTMLDEKPDVYELSKEFKLTSHELEENFQIIFGHSIPAYHLKQRIQKGRDLLVSQEMGAKEIAYHLGFSDLPHFSRTFKKEFGLSPRAYMQQYL</sequence>
<dbReference type="SMART" id="SM00342">
    <property type="entry name" value="HTH_ARAC"/>
    <property type="match status" value="1"/>
</dbReference>
<dbReference type="Pfam" id="PF12833">
    <property type="entry name" value="HTH_18"/>
    <property type="match status" value="1"/>
</dbReference>
<evidence type="ECO:0000313" key="5">
    <source>
        <dbReference type="EMBL" id="NLR90686.1"/>
    </source>
</evidence>